<sequence length="282" mass="29572">MTPIDTPTGRGSATRIAAQEVPAIIATAHALAEAARRATLSHFRTATLTSDNKDLSGFDPVTQADRAAEAAMRAVLASRRPQDGILGEEEAATPGTSGYTWVLDPIDGTRAFISGAPTWGVLIAFCDDQGPIYGLIDQPYIGERFEGGLGRARLTGPRGARTMAVAPAARLADATLFTTFPEIGTGPERRAFETVRDAVRLTRYGLDCYAYALLASGHIDLVIEAGLHPYDICAPIAVIEAAGGVVTDWQGGPAHEGGRVLAASSAQLHAETLAHLRAASDL</sequence>
<keyword evidence="7 11" id="KW-0460">Magnesium</keyword>
<dbReference type="PANTHER" id="PTHR43200:SF6">
    <property type="entry name" value="3'(2'),5'-BISPHOSPHATE NUCLEOTIDASE"/>
    <property type="match status" value="1"/>
</dbReference>
<dbReference type="SUPFAM" id="SSF56655">
    <property type="entry name" value="Carbohydrate phosphatase"/>
    <property type="match status" value="1"/>
</dbReference>
<dbReference type="Pfam" id="PF00459">
    <property type="entry name" value="Inositol_P"/>
    <property type="match status" value="1"/>
</dbReference>
<evidence type="ECO:0000256" key="11">
    <source>
        <dbReference type="PIRSR" id="PIRSR600760-2"/>
    </source>
</evidence>
<dbReference type="Gene3D" id="3.30.540.10">
    <property type="entry name" value="Fructose-1,6-Bisphosphatase, subunit A, domain 1"/>
    <property type="match status" value="1"/>
</dbReference>
<dbReference type="NCBIfam" id="TIGR02067">
    <property type="entry name" value="his_9_HisN"/>
    <property type="match status" value="1"/>
</dbReference>
<keyword evidence="13" id="KW-1185">Reference proteome</keyword>
<dbReference type="PANTHER" id="PTHR43200">
    <property type="entry name" value="PHOSPHATASE"/>
    <property type="match status" value="1"/>
</dbReference>
<dbReference type="CDD" id="cd01641">
    <property type="entry name" value="Bacterial_IMPase_like_1"/>
    <property type="match status" value="1"/>
</dbReference>
<evidence type="ECO:0000256" key="5">
    <source>
        <dbReference type="ARBA" id="ARBA00022723"/>
    </source>
</evidence>
<evidence type="ECO:0000256" key="3">
    <source>
        <dbReference type="ARBA" id="ARBA00009759"/>
    </source>
</evidence>
<comment type="pathway">
    <text evidence="2">Amino-acid biosynthesis; L-histidine biosynthesis; L-histidine from 5-phospho-alpha-D-ribose 1-diphosphate: step 8/9.</text>
</comment>
<evidence type="ECO:0000313" key="13">
    <source>
        <dbReference type="Proteomes" id="UP000019593"/>
    </source>
</evidence>
<feature type="binding site" evidence="11">
    <location>
        <position position="104"/>
    </location>
    <ligand>
        <name>Mg(2+)</name>
        <dbReference type="ChEBI" id="CHEBI:18420"/>
        <label>1</label>
        <note>catalytic</note>
    </ligand>
</feature>
<dbReference type="KEGG" id="red:roselon_02074"/>
<evidence type="ECO:0000256" key="4">
    <source>
        <dbReference type="ARBA" id="ARBA00022605"/>
    </source>
</evidence>
<dbReference type="STRING" id="1294273.roselon_02074"/>
<dbReference type="UniPathway" id="UPA00031">
    <property type="reaction ID" value="UER00013"/>
</dbReference>
<dbReference type="Proteomes" id="UP000019593">
    <property type="component" value="Chromosome"/>
</dbReference>
<evidence type="ECO:0000256" key="6">
    <source>
        <dbReference type="ARBA" id="ARBA00022801"/>
    </source>
</evidence>
<evidence type="ECO:0000256" key="9">
    <source>
        <dbReference type="ARBA" id="ARBA00049158"/>
    </source>
</evidence>
<comment type="catalytic activity">
    <reaction evidence="9">
        <text>L-histidinol phosphate + H2O = L-histidinol + phosphate</text>
        <dbReference type="Rhea" id="RHEA:14465"/>
        <dbReference type="ChEBI" id="CHEBI:15377"/>
        <dbReference type="ChEBI" id="CHEBI:43474"/>
        <dbReference type="ChEBI" id="CHEBI:57699"/>
        <dbReference type="ChEBI" id="CHEBI:57980"/>
        <dbReference type="EC" id="3.1.3.15"/>
    </reaction>
</comment>
<dbReference type="GO" id="GO:0004401">
    <property type="term" value="F:histidinol-phosphatase activity"/>
    <property type="evidence" value="ECO:0007669"/>
    <property type="project" value="UniProtKB-UniRule"/>
</dbReference>
<keyword evidence="5 11" id="KW-0479">Metal-binding</keyword>
<gene>
    <name evidence="12" type="ORF">roselon_02074</name>
</gene>
<dbReference type="GO" id="GO:0046854">
    <property type="term" value="P:phosphatidylinositol phosphate biosynthetic process"/>
    <property type="evidence" value="ECO:0007669"/>
    <property type="project" value="InterPro"/>
</dbReference>
<accession>W8SPJ9</accession>
<feature type="binding site" evidence="11">
    <location>
        <position position="106"/>
    </location>
    <ligand>
        <name>Mg(2+)</name>
        <dbReference type="ChEBI" id="CHEBI:18420"/>
        <label>1</label>
        <note>catalytic</note>
    </ligand>
</feature>
<keyword evidence="4" id="KW-0028">Amino-acid biosynthesis</keyword>
<dbReference type="InterPro" id="IPR000760">
    <property type="entry name" value="Inositol_monophosphatase-like"/>
</dbReference>
<feature type="binding site" evidence="11">
    <location>
        <position position="231"/>
    </location>
    <ligand>
        <name>Mg(2+)</name>
        <dbReference type="ChEBI" id="CHEBI:18420"/>
        <label>1</label>
        <note>catalytic</note>
    </ligand>
</feature>
<protein>
    <recommendedName>
        <fullName evidence="10">Histidinol-phosphatase</fullName>
        <ecNumber evidence="10">3.1.3.15</ecNumber>
    </recommendedName>
</protein>
<feature type="binding site" evidence="11">
    <location>
        <position position="107"/>
    </location>
    <ligand>
        <name>Mg(2+)</name>
        <dbReference type="ChEBI" id="CHEBI:18420"/>
        <label>1</label>
        <note>catalytic</note>
    </ligand>
</feature>
<dbReference type="eggNOG" id="COG0483">
    <property type="taxonomic scope" value="Bacteria"/>
</dbReference>
<dbReference type="HOGENOM" id="CLU_044118_4_1_5"/>
<keyword evidence="8" id="KW-0368">Histidine biosynthesis</keyword>
<comment type="cofactor">
    <cofactor evidence="1 11">
        <name>Mg(2+)</name>
        <dbReference type="ChEBI" id="CHEBI:18420"/>
    </cofactor>
</comment>
<evidence type="ECO:0000256" key="8">
    <source>
        <dbReference type="ARBA" id="ARBA00023102"/>
    </source>
</evidence>
<dbReference type="EMBL" id="CP004372">
    <property type="protein sequence ID" value="AHM04425.1"/>
    <property type="molecule type" value="Genomic_DNA"/>
</dbReference>
<dbReference type="InterPro" id="IPR011809">
    <property type="entry name" value="His_9_proposed"/>
</dbReference>
<reference evidence="12 13" key="1">
    <citation type="submission" date="2013-03" db="EMBL/GenBank/DDBJ databases">
        <authorList>
            <person name="Fiebig A."/>
            <person name="Goeker M."/>
            <person name="Klenk H.-P.P."/>
        </authorList>
    </citation>
    <scope>NUCLEOTIDE SEQUENCE [LARGE SCALE GENOMIC DNA]</scope>
    <source>
        <strain evidence="13">DSM 19469</strain>
    </source>
</reference>
<dbReference type="AlphaFoldDB" id="W8SPJ9"/>
<proteinExistence type="inferred from homology"/>
<evidence type="ECO:0000256" key="10">
    <source>
        <dbReference type="NCBIfam" id="TIGR02067"/>
    </source>
</evidence>
<dbReference type="OrthoDB" id="9785695at2"/>
<evidence type="ECO:0000256" key="2">
    <source>
        <dbReference type="ARBA" id="ARBA00004970"/>
    </source>
</evidence>
<evidence type="ECO:0000256" key="7">
    <source>
        <dbReference type="ARBA" id="ARBA00022842"/>
    </source>
</evidence>
<dbReference type="PATRIC" id="fig|1294273.3.peg.2046"/>
<feature type="binding site" evidence="11">
    <location>
        <position position="88"/>
    </location>
    <ligand>
        <name>Mg(2+)</name>
        <dbReference type="ChEBI" id="CHEBI:18420"/>
        <label>1</label>
        <note>catalytic</note>
    </ligand>
</feature>
<dbReference type="GO" id="GO:0046872">
    <property type="term" value="F:metal ion binding"/>
    <property type="evidence" value="ECO:0007669"/>
    <property type="project" value="UniProtKB-KW"/>
</dbReference>
<dbReference type="InterPro" id="IPR020550">
    <property type="entry name" value="Inositol_monophosphatase_CS"/>
</dbReference>
<dbReference type="PROSITE" id="PS00630">
    <property type="entry name" value="IMP_2"/>
    <property type="match status" value="1"/>
</dbReference>
<dbReference type="Gene3D" id="3.40.190.80">
    <property type="match status" value="1"/>
</dbReference>
<evidence type="ECO:0000313" key="12">
    <source>
        <dbReference type="EMBL" id="AHM04425.1"/>
    </source>
</evidence>
<dbReference type="EC" id="3.1.3.15" evidence="10"/>
<keyword evidence="6 12" id="KW-0378">Hydrolase</keyword>
<organism evidence="12 13">
    <name type="scientific">Roseicyclus elongatus DSM 19469</name>
    <dbReference type="NCBI Taxonomy" id="1294273"/>
    <lineage>
        <taxon>Bacteria</taxon>
        <taxon>Pseudomonadati</taxon>
        <taxon>Pseudomonadota</taxon>
        <taxon>Alphaproteobacteria</taxon>
        <taxon>Rhodobacterales</taxon>
        <taxon>Roseobacteraceae</taxon>
        <taxon>Roseicyclus</taxon>
    </lineage>
</organism>
<dbReference type="PRINTS" id="PR00377">
    <property type="entry name" value="IMPHPHTASES"/>
</dbReference>
<name>W8SPJ9_9RHOB</name>
<dbReference type="GO" id="GO:0000105">
    <property type="term" value="P:L-histidine biosynthetic process"/>
    <property type="evidence" value="ECO:0007669"/>
    <property type="project" value="UniProtKB-UniRule"/>
</dbReference>
<dbReference type="InterPro" id="IPR051090">
    <property type="entry name" value="Inositol_monoP_superfamily"/>
</dbReference>
<comment type="similarity">
    <text evidence="3">Belongs to the inositol monophosphatase superfamily.</text>
</comment>
<dbReference type="RefSeq" id="WP_025312216.1">
    <property type="nucleotide sequence ID" value="NZ_CP004372.1"/>
</dbReference>
<evidence type="ECO:0000256" key="1">
    <source>
        <dbReference type="ARBA" id="ARBA00001946"/>
    </source>
</evidence>
<dbReference type="PROSITE" id="PS00629">
    <property type="entry name" value="IMP_1"/>
    <property type="match status" value="1"/>
</dbReference>
<dbReference type="InterPro" id="IPR020583">
    <property type="entry name" value="Inositol_monoP_metal-BS"/>
</dbReference>